<keyword evidence="13 14" id="KW-0275">Fatty acid biosynthesis</keyword>
<dbReference type="HAMAP" id="MF_01217">
    <property type="entry name" value="Acyl_carrier"/>
    <property type="match status" value="1"/>
</dbReference>
<comment type="similarity">
    <text evidence="3">Belongs to the acyl carrier protein (ACP) family.</text>
</comment>
<dbReference type="GO" id="GO:0000036">
    <property type="term" value="F:acyl carrier activity"/>
    <property type="evidence" value="ECO:0007669"/>
    <property type="project" value="TreeGrafter"/>
</dbReference>
<reference evidence="16 17" key="1">
    <citation type="journal article" date="2016" name="Proc. Natl. Acad. Sci. U.S.A.">
        <title>Comparative genomics of biotechnologically important yeasts.</title>
        <authorList>
            <person name="Riley R."/>
            <person name="Haridas S."/>
            <person name="Wolfe K.H."/>
            <person name="Lopes M.R."/>
            <person name="Hittinger C.T."/>
            <person name="Goeker M."/>
            <person name="Salamov A.A."/>
            <person name="Wisecaver J.H."/>
            <person name="Long T.M."/>
            <person name="Calvey C.H."/>
            <person name="Aerts A.L."/>
            <person name="Barry K.W."/>
            <person name="Choi C."/>
            <person name="Clum A."/>
            <person name="Coughlan A.Y."/>
            <person name="Deshpande S."/>
            <person name="Douglass A.P."/>
            <person name="Hanson S.J."/>
            <person name="Klenk H.-P."/>
            <person name="LaButti K.M."/>
            <person name="Lapidus A."/>
            <person name="Lindquist E.A."/>
            <person name="Lipzen A.M."/>
            <person name="Meier-Kolthoff J.P."/>
            <person name="Ohm R.A."/>
            <person name="Otillar R.P."/>
            <person name="Pangilinan J.L."/>
            <person name="Peng Y."/>
            <person name="Rokas A."/>
            <person name="Rosa C.A."/>
            <person name="Scheuner C."/>
            <person name="Sibirny A.A."/>
            <person name="Slot J.C."/>
            <person name="Stielow J.B."/>
            <person name="Sun H."/>
            <person name="Kurtzman C.P."/>
            <person name="Blackwell M."/>
            <person name="Grigoriev I.V."/>
            <person name="Jeffries T.W."/>
        </authorList>
    </citation>
    <scope>NUCLEOTIDE SEQUENCE [LARGE SCALE GENOMIC DNA]</scope>
    <source>
        <strain evidence="16 17">NRRL Y-2026</strain>
    </source>
</reference>
<dbReference type="InterPro" id="IPR009081">
    <property type="entry name" value="PP-bd_ACP"/>
</dbReference>
<evidence type="ECO:0000256" key="2">
    <source>
        <dbReference type="ARBA" id="ARBA00005194"/>
    </source>
</evidence>
<evidence type="ECO:0000256" key="10">
    <source>
        <dbReference type="ARBA" id="ARBA00022982"/>
    </source>
</evidence>
<keyword evidence="6 14" id="KW-0444">Lipid biosynthesis</keyword>
<comment type="function">
    <text evidence="14">Carrier of the growing fatty acid chain in fatty acid biosynthesis.</text>
</comment>
<evidence type="ECO:0000256" key="7">
    <source>
        <dbReference type="ARBA" id="ARBA00022553"/>
    </source>
</evidence>
<feature type="domain" description="Carrier" evidence="15">
    <location>
        <begin position="58"/>
        <end position="134"/>
    </location>
</feature>
<evidence type="ECO:0000256" key="3">
    <source>
        <dbReference type="ARBA" id="ARBA00010930"/>
    </source>
</evidence>
<dbReference type="PANTHER" id="PTHR20863:SF28">
    <property type="entry name" value="ACYL CARRIER PROTEIN, MITOCHONDRIAL"/>
    <property type="match status" value="1"/>
</dbReference>
<evidence type="ECO:0000256" key="5">
    <source>
        <dbReference type="ARBA" id="ARBA00022450"/>
    </source>
</evidence>
<evidence type="ECO:0000256" key="11">
    <source>
        <dbReference type="ARBA" id="ARBA00023098"/>
    </source>
</evidence>
<keyword evidence="8" id="KW-0276">Fatty acid metabolism</keyword>
<evidence type="ECO:0000259" key="15">
    <source>
        <dbReference type="PROSITE" id="PS50075"/>
    </source>
</evidence>
<dbReference type="EMBL" id="KV454006">
    <property type="protein sequence ID" value="ODQ44714.1"/>
    <property type="molecule type" value="Genomic_DNA"/>
</dbReference>
<sequence length="137" mass="15392">MFKSLASVSKLAVSRSAFTQASRQAIKPSSAAVFINNGLFQNNRQVRFYSHAPELTKEIISERIIELLESYSKTAENVKITDETSFSKDLGFDSFDTVEVIMEIEYEFSILIPDKEADEIKTVGQAVDFISKQHDAC</sequence>
<name>A0A1E3NF15_9ASCO</name>
<evidence type="ECO:0000256" key="1">
    <source>
        <dbReference type="ARBA" id="ARBA00004173"/>
    </source>
</evidence>
<dbReference type="SUPFAM" id="SSF47336">
    <property type="entry name" value="ACP-like"/>
    <property type="match status" value="1"/>
</dbReference>
<keyword evidence="4" id="KW-0813">Transport</keyword>
<dbReference type="RefSeq" id="XP_019015827.1">
    <property type="nucleotide sequence ID" value="XM_019161883.1"/>
</dbReference>
<comment type="pathway">
    <text evidence="2">Lipid metabolism; fatty acid biosynthesis.</text>
</comment>
<dbReference type="Gene3D" id="1.10.1200.10">
    <property type="entry name" value="ACP-like"/>
    <property type="match status" value="1"/>
</dbReference>
<accession>A0A1E3NF15</accession>
<evidence type="ECO:0000256" key="14">
    <source>
        <dbReference type="RuleBase" id="RU000722"/>
    </source>
</evidence>
<dbReference type="GeneID" id="30178570"/>
<keyword evidence="9" id="KW-0809">Transit peptide</keyword>
<dbReference type="InterPro" id="IPR003231">
    <property type="entry name" value="ACP"/>
</dbReference>
<dbReference type="NCBIfam" id="TIGR00517">
    <property type="entry name" value="acyl_carrier"/>
    <property type="match status" value="1"/>
</dbReference>
<keyword evidence="11" id="KW-0443">Lipid metabolism</keyword>
<evidence type="ECO:0000256" key="6">
    <source>
        <dbReference type="ARBA" id="ARBA00022516"/>
    </source>
</evidence>
<evidence type="ECO:0000256" key="4">
    <source>
        <dbReference type="ARBA" id="ARBA00022448"/>
    </source>
</evidence>
<dbReference type="InterPro" id="IPR036736">
    <property type="entry name" value="ACP-like_sf"/>
</dbReference>
<dbReference type="FunFam" id="1.10.1200.10:FF:000003">
    <property type="entry name" value="Acyl carrier protein"/>
    <property type="match status" value="1"/>
</dbReference>
<comment type="subcellular location">
    <subcellularLocation>
        <location evidence="1">Mitochondrion</location>
    </subcellularLocation>
</comment>
<organism evidence="16 17">
    <name type="scientific">Pichia membranifaciens NRRL Y-2026</name>
    <dbReference type="NCBI Taxonomy" id="763406"/>
    <lineage>
        <taxon>Eukaryota</taxon>
        <taxon>Fungi</taxon>
        <taxon>Dikarya</taxon>
        <taxon>Ascomycota</taxon>
        <taxon>Saccharomycotina</taxon>
        <taxon>Pichiomycetes</taxon>
        <taxon>Pichiales</taxon>
        <taxon>Pichiaceae</taxon>
        <taxon>Pichia</taxon>
    </lineage>
</organism>
<evidence type="ECO:0000256" key="12">
    <source>
        <dbReference type="ARBA" id="ARBA00023128"/>
    </source>
</evidence>
<keyword evidence="7" id="KW-0597">Phosphoprotein</keyword>
<keyword evidence="10" id="KW-0249">Electron transport</keyword>
<dbReference type="GO" id="GO:0099128">
    <property type="term" value="C:mitochondrial [2Fe-2S] assembly complex"/>
    <property type="evidence" value="ECO:0007669"/>
    <property type="project" value="UniProtKB-ARBA"/>
</dbReference>
<evidence type="ECO:0000256" key="9">
    <source>
        <dbReference type="ARBA" id="ARBA00022946"/>
    </source>
</evidence>
<dbReference type="PANTHER" id="PTHR20863">
    <property type="entry name" value="ACYL CARRIER PROTEIN"/>
    <property type="match status" value="1"/>
</dbReference>
<dbReference type="GO" id="GO:0000035">
    <property type="term" value="F:acyl binding"/>
    <property type="evidence" value="ECO:0007669"/>
    <property type="project" value="TreeGrafter"/>
</dbReference>
<dbReference type="PROSITE" id="PS50075">
    <property type="entry name" value="CARRIER"/>
    <property type="match status" value="1"/>
</dbReference>
<evidence type="ECO:0000313" key="17">
    <source>
        <dbReference type="Proteomes" id="UP000094455"/>
    </source>
</evidence>
<dbReference type="OrthoDB" id="448946at2759"/>
<evidence type="ECO:0000313" key="16">
    <source>
        <dbReference type="EMBL" id="ODQ44714.1"/>
    </source>
</evidence>
<dbReference type="Proteomes" id="UP000094455">
    <property type="component" value="Unassembled WGS sequence"/>
</dbReference>
<protein>
    <recommendedName>
        <fullName evidence="14">Acyl carrier protein</fullName>
    </recommendedName>
</protein>
<dbReference type="Pfam" id="PF00550">
    <property type="entry name" value="PP-binding"/>
    <property type="match status" value="1"/>
</dbReference>
<keyword evidence="12" id="KW-0496">Mitochondrion</keyword>
<dbReference type="STRING" id="763406.A0A1E3NF15"/>
<proteinExistence type="inferred from homology"/>
<evidence type="ECO:0000256" key="8">
    <source>
        <dbReference type="ARBA" id="ARBA00022832"/>
    </source>
</evidence>
<keyword evidence="17" id="KW-1185">Reference proteome</keyword>
<gene>
    <name evidence="16" type="ORF">PICMEDRAFT_18117</name>
</gene>
<evidence type="ECO:0000256" key="13">
    <source>
        <dbReference type="ARBA" id="ARBA00023160"/>
    </source>
</evidence>
<dbReference type="AlphaFoldDB" id="A0A1E3NF15"/>
<keyword evidence="5 14" id="KW-0596">Phosphopantetheine</keyword>